<dbReference type="OMA" id="FAGAKHG"/>
<gene>
    <name evidence="1" type="ORF">RHOBADRAFT_52873</name>
</gene>
<evidence type="ECO:0000313" key="1">
    <source>
        <dbReference type="EMBL" id="KPV75856.1"/>
    </source>
</evidence>
<dbReference type="PANTHER" id="PTHR43431">
    <property type="entry name" value="OXIDOREDUCTASE, SHORT CHAIN DEHYDROGENASE/REDUCTASE FAMILY (AFU_ORTHOLOGUE AFUA_5G14000)"/>
    <property type="match status" value="1"/>
</dbReference>
<organism evidence="1 2">
    <name type="scientific">Rhodotorula graminis (strain WP1)</name>
    <dbReference type="NCBI Taxonomy" id="578459"/>
    <lineage>
        <taxon>Eukaryota</taxon>
        <taxon>Fungi</taxon>
        <taxon>Dikarya</taxon>
        <taxon>Basidiomycota</taxon>
        <taxon>Pucciniomycotina</taxon>
        <taxon>Microbotryomycetes</taxon>
        <taxon>Sporidiobolales</taxon>
        <taxon>Sporidiobolaceae</taxon>
        <taxon>Rhodotorula</taxon>
    </lineage>
</organism>
<dbReference type="InterPro" id="IPR036291">
    <property type="entry name" value="NAD(P)-bd_dom_sf"/>
</dbReference>
<name>A0A194S8X4_RHOGW</name>
<proteinExistence type="predicted"/>
<dbReference type="EMBL" id="KQ474077">
    <property type="protein sequence ID" value="KPV75856.1"/>
    <property type="molecule type" value="Genomic_DNA"/>
</dbReference>
<dbReference type="RefSeq" id="XP_018271905.1">
    <property type="nucleotide sequence ID" value="XM_018416552.1"/>
</dbReference>
<dbReference type="AlphaFoldDB" id="A0A194S8X4"/>
<protein>
    <recommendedName>
        <fullName evidence="3">Short-chain dehydrogenase/reductase SDR</fullName>
    </recommendedName>
</protein>
<evidence type="ECO:0008006" key="3">
    <source>
        <dbReference type="Google" id="ProtNLM"/>
    </source>
</evidence>
<dbReference type="PANTHER" id="PTHR43431:SF7">
    <property type="entry name" value="OXIDOREDUCTASE, SHORT CHAIN DEHYDROGENASE_REDUCTASE FAMILY (AFU_ORTHOLOGUE AFUA_5G14000)"/>
    <property type="match status" value="1"/>
</dbReference>
<dbReference type="InterPro" id="IPR002347">
    <property type="entry name" value="SDR_fam"/>
</dbReference>
<dbReference type="Pfam" id="PF00106">
    <property type="entry name" value="adh_short"/>
    <property type="match status" value="1"/>
</dbReference>
<reference evidence="1 2" key="1">
    <citation type="journal article" date="2015" name="Front. Microbiol.">
        <title>Genome sequence of the plant growth promoting endophytic yeast Rhodotorula graminis WP1.</title>
        <authorList>
            <person name="Firrincieli A."/>
            <person name="Otillar R."/>
            <person name="Salamov A."/>
            <person name="Schmutz J."/>
            <person name="Khan Z."/>
            <person name="Redman R.S."/>
            <person name="Fleck N.D."/>
            <person name="Lindquist E."/>
            <person name="Grigoriev I.V."/>
            <person name="Doty S.L."/>
        </authorList>
    </citation>
    <scope>NUCLEOTIDE SEQUENCE [LARGE SCALE GENOMIC DNA]</scope>
    <source>
        <strain evidence="1 2">WP1</strain>
    </source>
</reference>
<dbReference type="SUPFAM" id="SSF51735">
    <property type="entry name" value="NAD(P)-binding Rossmann-fold domains"/>
    <property type="match status" value="1"/>
</dbReference>
<dbReference type="OrthoDB" id="5399006at2759"/>
<evidence type="ECO:0000313" key="2">
    <source>
        <dbReference type="Proteomes" id="UP000053890"/>
    </source>
</evidence>
<dbReference type="GeneID" id="28977000"/>
<dbReference type="PRINTS" id="PR00081">
    <property type="entry name" value="GDHRDH"/>
</dbReference>
<sequence>MASSTKRTLAIILGAGPGTGAALAKAFAKTHGAVALLARNQDKLASLVAEVEQAGGEASPFTCDVTQPASVDEAFKNIKHKFPEHSVTAAIFNANSPLNPGPFLELKEDDLRPNVELNLYGAFRFSQKVLALLLEAGGGFYGISGATASVKGSAKFAAFAPSKGALRLFSQSLAREFGPQGVHVAHVVVDGIIDTERTRGWVGEPEDADSRIDAADLAQAFVYLSQQPKNCWTHEMDVRPAAEIF</sequence>
<keyword evidence="2" id="KW-1185">Reference proteome</keyword>
<dbReference type="Gene3D" id="3.40.50.720">
    <property type="entry name" value="NAD(P)-binding Rossmann-like Domain"/>
    <property type="match status" value="1"/>
</dbReference>
<dbReference type="Proteomes" id="UP000053890">
    <property type="component" value="Unassembled WGS sequence"/>
</dbReference>
<dbReference type="STRING" id="578459.A0A194S8X4"/>
<accession>A0A194S8X4</accession>